<dbReference type="RefSeq" id="WP_249725677.1">
    <property type="nucleotide sequence ID" value="NZ_AP031286.1"/>
</dbReference>
<dbReference type="EMBL" id="CALYLO010000007">
    <property type="protein sequence ID" value="CAH8247380.1"/>
    <property type="molecule type" value="Genomic_DNA"/>
</dbReference>
<dbReference type="Proteomes" id="UP001154322">
    <property type="component" value="Unassembled WGS sequence"/>
</dbReference>
<sequence length="128" mass="14785">MNRYYDLKLVDDRLVIDLHDHDDQFRAKGYTGLPETFDLAEISTAPVVGTVQLEEEQFNRIMAEYTGGGECAWCGEVRKELREPHIFDRAPNGGKMCRHCWDHDREVYKGSYGEDIGPFDGDDRIWGK</sequence>
<protein>
    <recommendedName>
        <fullName evidence="3">HNH endonuclease</fullName>
    </recommendedName>
</protein>
<accession>A0ABN8UC33</accession>
<evidence type="ECO:0000313" key="1">
    <source>
        <dbReference type="EMBL" id="CAH8247380.1"/>
    </source>
</evidence>
<evidence type="ECO:0000313" key="2">
    <source>
        <dbReference type="Proteomes" id="UP001154322"/>
    </source>
</evidence>
<organism evidence="1 2">
    <name type="scientific">Paenibacillus melissococcoides</name>
    <dbReference type="NCBI Taxonomy" id="2912268"/>
    <lineage>
        <taxon>Bacteria</taxon>
        <taxon>Bacillati</taxon>
        <taxon>Bacillota</taxon>
        <taxon>Bacilli</taxon>
        <taxon>Bacillales</taxon>
        <taxon>Paenibacillaceae</taxon>
        <taxon>Paenibacillus</taxon>
    </lineage>
</organism>
<comment type="caution">
    <text evidence="1">The sequence shown here is derived from an EMBL/GenBank/DDBJ whole genome shotgun (WGS) entry which is preliminary data.</text>
</comment>
<evidence type="ECO:0008006" key="3">
    <source>
        <dbReference type="Google" id="ProtNLM"/>
    </source>
</evidence>
<name>A0ABN8UC33_9BACL</name>
<proteinExistence type="predicted"/>
<keyword evidence="2" id="KW-1185">Reference proteome</keyword>
<gene>
    <name evidence="1" type="ORF">WJ0W_004614</name>
</gene>
<reference evidence="1" key="1">
    <citation type="submission" date="2022-06" db="EMBL/GenBank/DDBJ databases">
        <authorList>
            <person name="Dietemann V."/>
            <person name="Ory F."/>
            <person name="Dainat B."/>
            <person name="Oberhansli S."/>
        </authorList>
    </citation>
    <scope>NUCLEOTIDE SEQUENCE</scope>
    <source>
        <strain evidence="1">Ena-SAMPLE-TAB-26-04-2022-14:26:32:270-5432</strain>
    </source>
</reference>